<feature type="compositionally biased region" description="Polar residues" evidence="1">
    <location>
        <begin position="93"/>
        <end position="104"/>
    </location>
</feature>
<accession>A0ABD2HY87</accession>
<organism evidence="2 3">
    <name type="scientific">Heterodera schachtii</name>
    <name type="common">Sugarbeet cyst nematode worm</name>
    <name type="synonym">Tylenchus schachtii</name>
    <dbReference type="NCBI Taxonomy" id="97005"/>
    <lineage>
        <taxon>Eukaryota</taxon>
        <taxon>Metazoa</taxon>
        <taxon>Ecdysozoa</taxon>
        <taxon>Nematoda</taxon>
        <taxon>Chromadorea</taxon>
        <taxon>Rhabditida</taxon>
        <taxon>Tylenchina</taxon>
        <taxon>Tylenchomorpha</taxon>
        <taxon>Tylenchoidea</taxon>
        <taxon>Heteroderidae</taxon>
        <taxon>Heteroderinae</taxon>
        <taxon>Heterodera</taxon>
    </lineage>
</organism>
<gene>
    <name evidence="2" type="ORF">niasHS_016312</name>
</gene>
<dbReference type="EMBL" id="JBICCN010000389">
    <property type="protein sequence ID" value="KAL3071637.1"/>
    <property type="molecule type" value="Genomic_DNA"/>
</dbReference>
<dbReference type="Proteomes" id="UP001620645">
    <property type="component" value="Unassembled WGS sequence"/>
</dbReference>
<keyword evidence="3" id="KW-1185">Reference proteome</keyword>
<evidence type="ECO:0000256" key="1">
    <source>
        <dbReference type="SAM" id="MobiDB-lite"/>
    </source>
</evidence>
<feature type="region of interest" description="Disordered" evidence="1">
    <location>
        <begin position="1"/>
        <end position="26"/>
    </location>
</feature>
<feature type="compositionally biased region" description="Polar residues" evidence="1">
    <location>
        <begin position="1"/>
        <end position="11"/>
    </location>
</feature>
<evidence type="ECO:0000313" key="3">
    <source>
        <dbReference type="Proteomes" id="UP001620645"/>
    </source>
</evidence>
<feature type="region of interest" description="Disordered" evidence="1">
    <location>
        <begin position="93"/>
        <end position="122"/>
    </location>
</feature>
<dbReference type="AlphaFoldDB" id="A0ABD2HY87"/>
<proteinExistence type="predicted"/>
<name>A0ABD2HY87_HETSC</name>
<comment type="caution">
    <text evidence="2">The sequence shown here is derived from an EMBL/GenBank/DDBJ whole genome shotgun (WGS) entry which is preliminary data.</text>
</comment>
<protein>
    <submittedName>
        <fullName evidence="2">Uncharacterized protein</fullName>
    </submittedName>
</protein>
<evidence type="ECO:0000313" key="2">
    <source>
        <dbReference type="EMBL" id="KAL3071637.1"/>
    </source>
</evidence>
<sequence length="178" mass="19488">MVATGQSSPPQSIERRRRSASQVVHHRGRLLNRRGCAESTFQNGADFQQSNSFHLRCIKYDALCRLKQPIMSTGATTLKLHLAPPCQMELVATGQSSPPQSMEPTYSAPHGVHPRGAPPQPKRVRRTHLLLSSANCRLCARLRALSAGPVARYLALARRLTPHSLALSKNAVITDGIN</sequence>
<reference evidence="2 3" key="1">
    <citation type="submission" date="2024-10" db="EMBL/GenBank/DDBJ databases">
        <authorList>
            <person name="Kim D."/>
        </authorList>
    </citation>
    <scope>NUCLEOTIDE SEQUENCE [LARGE SCALE GENOMIC DNA]</scope>
    <source>
        <strain evidence="2">Taebaek</strain>
    </source>
</reference>
<feature type="compositionally biased region" description="Basic residues" evidence="1">
    <location>
        <begin position="15"/>
        <end position="26"/>
    </location>
</feature>